<dbReference type="PROSITE" id="PS00198">
    <property type="entry name" value="4FE4S_FER_1"/>
    <property type="match status" value="1"/>
</dbReference>
<reference evidence="13 18" key="3">
    <citation type="submission" date="2019-09" db="EMBL/GenBank/DDBJ databases">
        <title>Draft genome sequences of 48 bacterial type strains from the CCUG.</title>
        <authorList>
            <person name="Tunovic T."/>
            <person name="Pineiro-Iglesias B."/>
            <person name="Unosson C."/>
            <person name="Inganas E."/>
            <person name="Ohlen M."/>
            <person name="Cardew S."/>
            <person name="Jensie-Markopoulos S."/>
            <person name="Salva-Serra F."/>
            <person name="Jaen-Luchoro D."/>
            <person name="Karlsson R."/>
            <person name="Svensson-Stadler L."/>
            <person name="Chun J."/>
            <person name="Moore E."/>
        </authorList>
    </citation>
    <scope>NUCLEOTIDE SEQUENCE [LARGE SCALE GENOMIC DNA]</scope>
    <source>
        <strain evidence="13 18">CCUG 65686</strain>
    </source>
</reference>
<evidence type="ECO:0000313" key="14">
    <source>
        <dbReference type="EMBL" id="KWA66656.1"/>
    </source>
</evidence>
<accession>A0A104PNP2</accession>
<dbReference type="EMBL" id="LPHB01000019">
    <property type="protein sequence ID" value="KWA66656.1"/>
    <property type="molecule type" value="Genomic_DNA"/>
</dbReference>
<dbReference type="InterPro" id="IPR054829">
    <property type="entry name" value="FdxA"/>
</dbReference>
<evidence type="ECO:0000256" key="8">
    <source>
        <dbReference type="ARBA" id="ARBA00023004"/>
    </source>
</evidence>
<dbReference type="EMBL" id="VZOK01000022">
    <property type="protein sequence ID" value="KAB0637167.1"/>
    <property type="molecule type" value="Genomic_DNA"/>
</dbReference>
<dbReference type="EMBL" id="QTPM01000002">
    <property type="protein sequence ID" value="RQY98975.1"/>
    <property type="molecule type" value="Genomic_DNA"/>
</dbReference>
<organism evidence="14">
    <name type="scientific">Burkholderia stagnalis</name>
    <dbReference type="NCBI Taxonomy" id="1503054"/>
    <lineage>
        <taxon>Bacteria</taxon>
        <taxon>Pseudomonadati</taxon>
        <taxon>Pseudomonadota</taxon>
        <taxon>Betaproteobacteria</taxon>
        <taxon>Burkholderiales</taxon>
        <taxon>Burkholderiaceae</taxon>
        <taxon>Burkholderia</taxon>
        <taxon>Burkholderia cepacia complex</taxon>
    </lineage>
</organism>
<evidence type="ECO:0000313" key="17">
    <source>
        <dbReference type="Proteomes" id="UP000281098"/>
    </source>
</evidence>
<evidence type="ECO:0000256" key="3">
    <source>
        <dbReference type="ARBA" id="ARBA00022448"/>
    </source>
</evidence>
<dbReference type="KEGG" id="bstg:WT74_18730"/>
<dbReference type="Proteomes" id="UP000068603">
    <property type="component" value="Unassembled WGS sequence"/>
</dbReference>
<keyword evidence="17" id="KW-1185">Reference proteome</keyword>
<gene>
    <name evidence="15" type="ORF">DF017_01490</name>
    <name evidence="13" type="ORF">F7R25_16815</name>
    <name evidence="14" type="ORF">WT44_06270</name>
</gene>
<dbReference type="NCBIfam" id="NF045490">
    <property type="entry name" value="FdxA_Protbact"/>
    <property type="match status" value="1"/>
</dbReference>
<keyword evidence="3 11" id="KW-0813">Transport</keyword>
<dbReference type="InterPro" id="IPR050294">
    <property type="entry name" value="RnfB_subfamily"/>
</dbReference>
<proteinExistence type="predicted"/>
<dbReference type="InterPro" id="IPR017900">
    <property type="entry name" value="4Fe4S_Fe_S_CS"/>
</dbReference>
<evidence type="ECO:0000256" key="7">
    <source>
        <dbReference type="ARBA" id="ARBA00022982"/>
    </source>
</evidence>
<dbReference type="Gene3D" id="3.30.70.20">
    <property type="match status" value="1"/>
</dbReference>
<comment type="cofactor">
    <cofactor evidence="2 11">
        <name>[4Fe-4S] cluster</name>
        <dbReference type="ChEBI" id="CHEBI:49883"/>
    </cofactor>
</comment>
<evidence type="ECO:0000259" key="12">
    <source>
        <dbReference type="PROSITE" id="PS51379"/>
    </source>
</evidence>
<comment type="cofactor">
    <cofactor evidence="1 11">
        <name>[3Fe-4S] cluster</name>
        <dbReference type="ChEBI" id="CHEBI:21137"/>
    </cofactor>
</comment>
<dbReference type="PROSITE" id="PS51379">
    <property type="entry name" value="4FE4S_FER_2"/>
    <property type="match status" value="2"/>
</dbReference>
<evidence type="ECO:0000313" key="16">
    <source>
        <dbReference type="Proteomes" id="UP000068603"/>
    </source>
</evidence>
<evidence type="ECO:0000256" key="1">
    <source>
        <dbReference type="ARBA" id="ARBA00001927"/>
    </source>
</evidence>
<dbReference type="GO" id="GO:0046872">
    <property type="term" value="F:metal ion binding"/>
    <property type="evidence" value="ECO:0007669"/>
    <property type="project" value="UniProtKB-KW"/>
</dbReference>
<dbReference type="AlphaFoldDB" id="A0A104PNP2"/>
<dbReference type="STRING" id="1503054.WT74_18730"/>
<dbReference type="Proteomes" id="UP000473470">
    <property type="component" value="Unassembled WGS sequence"/>
</dbReference>
<evidence type="ECO:0000256" key="11">
    <source>
        <dbReference type="RuleBase" id="RU364098"/>
    </source>
</evidence>
<keyword evidence="5 11" id="KW-0479">Metal-binding</keyword>
<feature type="domain" description="4Fe-4S ferredoxin-type" evidence="12">
    <location>
        <begin position="1"/>
        <end position="27"/>
    </location>
</feature>
<dbReference type="PRINTS" id="PR00354">
    <property type="entry name" value="7FE8SFRDOXIN"/>
</dbReference>
<dbReference type="Pfam" id="PF11953">
    <property type="entry name" value="DUF3470"/>
    <property type="match status" value="1"/>
</dbReference>
<comment type="function">
    <text evidence="11">Ferredoxins are iron-sulfur proteins that transfer electrons in a wide variety of metabolic reactions.</text>
</comment>
<keyword evidence="9 11" id="KW-0411">Iron-sulfur</keyword>
<dbReference type="InterPro" id="IPR000813">
    <property type="entry name" value="7Fe_ferredoxin"/>
</dbReference>
<dbReference type="Pfam" id="PF00037">
    <property type="entry name" value="Fer4"/>
    <property type="match status" value="1"/>
</dbReference>
<dbReference type="RefSeq" id="WP_059557726.1">
    <property type="nucleotide sequence ID" value="NZ_CABVPM010000117.1"/>
</dbReference>
<dbReference type="InterPro" id="IPR017896">
    <property type="entry name" value="4Fe4S_Fe-S-bd"/>
</dbReference>
<name>A0A104PNP2_9BURK</name>
<dbReference type="GO" id="GO:0051539">
    <property type="term" value="F:4 iron, 4 sulfur cluster binding"/>
    <property type="evidence" value="ECO:0007669"/>
    <property type="project" value="UniProtKB-KW"/>
</dbReference>
<reference evidence="14 16" key="1">
    <citation type="submission" date="2015-11" db="EMBL/GenBank/DDBJ databases">
        <title>Expanding the genomic diversity of Burkholderia species for the development of highly accurate diagnostics.</title>
        <authorList>
            <person name="Sahl J."/>
            <person name="Keim P."/>
            <person name="Wagner D."/>
        </authorList>
    </citation>
    <scope>NUCLEOTIDE SEQUENCE [LARGE SCALE GENOMIC DNA]</scope>
    <source>
        <strain evidence="14 16">MSMB1960WGS</strain>
    </source>
</reference>
<dbReference type="Proteomes" id="UP000281098">
    <property type="component" value="Unassembled WGS sequence"/>
</dbReference>
<sequence>MAHVVTESCIQCRYTDCVEVCPVDCFHEGSNFLVIDPDECIDCGVCRGECPVDAIFPADEVPAGQQAFVALNATLSKTWPSITRSQLPTADAARWANVNDKLALLKA</sequence>
<evidence type="ECO:0000256" key="2">
    <source>
        <dbReference type="ARBA" id="ARBA00001966"/>
    </source>
</evidence>
<dbReference type="PANTHER" id="PTHR42859">
    <property type="entry name" value="OXIDOREDUCTASE"/>
    <property type="match status" value="1"/>
</dbReference>
<evidence type="ECO:0000256" key="9">
    <source>
        <dbReference type="ARBA" id="ARBA00023014"/>
    </source>
</evidence>
<feature type="domain" description="4Fe-4S ferredoxin-type" evidence="12">
    <location>
        <begin position="31"/>
        <end position="60"/>
    </location>
</feature>
<evidence type="ECO:0000313" key="13">
    <source>
        <dbReference type="EMBL" id="KAB0637167.1"/>
    </source>
</evidence>
<reference evidence="15 17" key="2">
    <citation type="submission" date="2018-08" db="EMBL/GenBank/DDBJ databases">
        <title>Comparative analysis of Burkholderia isolates from Puerto Rico.</title>
        <authorList>
            <person name="Hall C."/>
            <person name="Sahl J."/>
            <person name="Wagner D."/>
        </authorList>
    </citation>
    <scope>NUCLEOTIDE SEQUENCE [LARGE SCALE GENOMIC DNA]</scope>
    <source>
        <strain evidence="15 17">Bp8966</strain>
    </source>
</reference>
<evidence type="ECO:0000256" key="4">
    <source>
        <dbReference type="ARBA" id="ARBA00022485"/>
    </source>
</evidence>
<keyword evidence="8 11" id="KW-0408">Iron</keyword>
<evidence type="ECO:0000256" key="6">
    <source>
        <dbReference type="ARBA" id="ARBA00022737"/>
    </source>
</evidence>
<evidence type="ECO:0000256" key="10">
    <source>
        <dbReference type="ARBA" id="ARBA00023291"/>
    </source>
</evidence>
<dbReference type="PANTHER" id="PTHR42859:SF2">
    <property type="entry name" value="FERREDOXIN"/>
    <property type="match status" value="1"/>
</dbReference>
<comment type="caution">
    <text evidence="14">The sequence shown here is derived from an EMBL/GenBank/DDBJ whole genome shotgun (WGS) entry which is preliminary data.</text>
</comment>
<keyword evidence="6 11" id="KW-0677">Repeat</keyword>
<dbReference type="GO" id="GO:0051538">
    <property type="term" value="F:3 iron, 4 sulfur cluster binding"/>
    <property type="evidence" value="ECO:0007669"/>
    <property type="project" value="UniProtKB-KW"/>
</dbReference>
<evidence type="ECO:0000256" key="5">
    <source>
        <dbReference type="ARBA" id="ARBA00022723"/>
    </source>
</evidence>
<dbReference type="GO" id="GO:0009055">
    <property type="term" value="F:electron transfer activity"/>
    <property type="evidence" value="ECO:0007669"/>
    <property type="project" value="InterPro"/>
</dbReference>
<keyword evidence="10 11" id="KW-0003">3Fe-4S</keyword>
<protein>
    <recommendedName>
        <fullName evidence="11">Ferredoxin</fullName>
    </recommendedName>
</protein>
<evidence type="ECO:0000313" key="18">
    <source>
        <dbReference type="Proteomes" id="UP000473470"/>
    </source>
</evidence>
<dbReference type="InterPro" id="IPR022569">
    <property type="entry name" value="Fd_C"/>
</dbReference>
<dbReference type="SUPFAM" id="SSF54862">
    <property type="entry name" value="4Fe-4S ferredoxins"/>
    <property type="match status" value="1"/>
</dbReference>
<evidence type="ECO:0000313" key="15">
    <source>
        <dbReference type="EMBL" id="RQY98975.1"/>
    </source>
</evidence>
<keyword evidence="4 11" id="KW-0004">4Fe-4S</keyword>
<keyword evidence="7 11" id="KW-0249">Electron transport</keyword>